<evidence type="ECO:0000313" key="3">
    <source>
        <dbReference type="Proteomes" id="UP001469553"/>
    </source>
</evidence>
<gene>
    <name evidence="2" type="ORF">AMECASPLE_013283</name>
</gene>
<feature type="region of interest" description="Disordered" evidence="1">
    <location>
        <begin position="1"/>
        <end position="26"/>
    </location>
</feature>
<feature type="compositionally biased region" description="Polar residues" evidence="1">
    <location>
        <begin position="15"/>
        <end position="26"/>
    </location>
</feature>
<accession>A0ABV0XEJ3</accession>
<sequence length="166" mass="18660">MKGSSLFLSLPNEPDPSQVQGRQPHSQLGVRWVGQFSQQLSSLTVFKDNSGATANTEKTAQFVHSLKESLSYTMTDSEYLDKTLTDGASGGLKKSKKKQKRENAWRPEGPRDPFAMLDSLPEKEQQEIQKALHLFSLGNSLPKTLQQAKKHTYRFWDTQPVPKLGK</sequence>
<feature type="compositionally biased region" description="Basic and acidic residues" evidence="1">
    <location>
        <begin position="101"/>
        <end position="111"/>
    </location>
</feature>
<keyword evidence="3" id="KW-1185">Reference proteome</keyword>
<organism evidence="2 3">
    <name type="scientific">Ameca splendens</name>
    <dbReference type="NCBI Taxonomy" id="208324"/>
    <lineage>
        <taxon>Eukaryota</taxon>
        <taxon>Metazoa</taxon>
        <taxon>Chordata</taxon>
        <taxon>Craniata</taxon>
        <taxon>Vertebrata</taxon>
        <taxon>Euteleostomi</taxon>
        <taxon>Actinopterygii</taxon>
        <taxon>Neopterygii</taxon>
        <taxon>Teleostei</taxon>
        <taxon>Neoteleostei</taxon>
        <taxon>Acanthomorphata</taxon>
        <taxon>Ovalentaria</taxon>
        <taxon>Atherinomorphae</taxon>
        <taxon>Cyprinodontiformes</taxon>
        <taxon>Goodeidae</taxon>
        <taxon>Ameca</taxon>
    </lineage>
</organism>
<reference evidence="2 3" key="1">
    <citation type="submission" date="2021-06" db="EMBL/GenBank/DDBJ databases">
        <authorList>
            <person name="Palmer J.M."/>
        </authorList>
    </citation>
    <scope>NUCLEOTIDE SEQUENCE [LARGE SCALE GENOMIC DNA]</scope>
    <source>
        <strain evidence="2 3">AS_MEX2019</strain>
        <tissue evidence="2">Muscle</tissue>
    </source>
</reference>
<protein>
    <submittedName>
        <fullName evidence="2">Uncharacterized protein</fullName>
    </submittedName>
</protein>
<comment type="caution">
    <text evidence="2">The sequence shown here is derived from an EMBL/GenBank/DDBJ whole genome shotgun (WGS) entry which is preliminary data.</text>
</comment>
<evidence type="ECO:0000313" key="2">
    <source>
        <dbReference type="EMBL" id="MEQ2279828.1"/>
    </source>
</evidence>
<name>A0ABV0XEJ3_9TELE</name>
<proteinExistence type="predicted"/>
<dbReference type="Proteomes" id="UP001469553">
    <property type="component" value="Unassembled WGS sequence"/>
</dbReference>
<feature type="region of interest" description="Disordered" evidence="1">
    <location>
        <begin position="83"/>
        <end position="124"/>
    </location>
</feature>
<dbReference type="EMBL" id="JAHRIP010000863">
    <property type="protein sequence ID" value="MEQ2279828.1"/>
    <property type="molecule type" value="Genomic_DNA"/>
</dbReference>
<evidence type="ECO:0000256" key="1">
    <source>
        <dbReference type="SAM" id="MobiDB-lite"/>
    </source>
</evidence>